<reference evidence="5" key="1">
    <citation type="submission" date="2020-06" db="EMBL/GenBank/DDBJ databases">
        <authorList>
            <person name="Li T."/>
            <person name="Hu X."/>
            <person name="Zhang T."/>
            <person name="Song X."/>
            <person name="Zhang H."/>
            <person name="Dai N."/>
            <person name="Sheng W."/>
            <person name="Hou X."/>
            <person name="Wei L."/>
        </authorList>
    </citation>
    <scope>NUCLEOTIDE SEQUENCE</scope>
    <source>
        <strain evidence="5">G02</strain>
        <tissue evidence="5">Leaf</tissue>
    </source>
</reference>
<protein>
    <submittedName>
        <fullName evidence="5">(+)-neomenthol dehydrogenase</fullName>
    </submittedName>
</protein>
<evidence type="ECO:0000313" key="5">
    <source>
        <dbReference type="EMBL" id="KAL0428907.1"/>
    </source>
</evidence>
<comment type="similarity">
    <text evidence="1 4">Belongs to the short-chain dehydrogenases/reductases (SDR) family.</text>
</comment>
<keyword evidence="2" id="KW-0521">NADP</keyword>
<dbReference type="PANTHER" id="PTHR43490">
    <property type="entry name" value="(+)-NEOMENTHOL DEHYDROGENASE"/>
    <property type="match status" value="1"/>
</dbReference>
<dbReference type="SUPFAM" id="SSF51735">
    <property type="entry name" value="NAD(P)-binding Rossmann-fold domains"/>
    <property type="match status" value="2"/>
</dbReference>
<proteinExistence type="inferred from homology"/>
<dbReference type="Pfam" id="PF13561">
    <property type="entry name" value="adh_short_C2"/>
    <property type="match status" value="1"/>
</dbReference>
<dbReference type="GO" id="GO:0016020">
    <property type="term" value="C:membrane"/>
    <property type="evidence" value="ECO:0007669"/>
    <property type="project" value="TreeGrafter"/>
</dbReference>
<dbReference type="PANTHER" id="PTHR43490:SF98">
    <property type="entry name" value="OS02G0640600 PROTEIN"/>
    <property type="match status" value="1"/>
</dbReference>
<dbReference type="Gene3D" id="3.40.50.720">
    <property type="entry name" value="NAD(P)-binding Rossmann-like Domain"/>
    <property type="match status" value="2"/>
</dbReference>
<comment type="caution">
    <text evidence="5">The sequence shown here is derived from an EMBL/GenBank/DDBJ whole genome shotgun (WGS) entry which is preliminary data.</text>
</comment>
<dbReference type="PRINTS" id="PR00080">
    <property type="entry name" value="SDRFAMILY"/>
</dbReference>
<dbReference type="AlphaFoldDB" id="A0AAW2VHH0"/>
<evidence type="ECO:0000256" key="2">
    <source>
        <dbReference type="ARBA" id="ARBA00022857"/>
    </source>
</evidence>
<dbReference type="InterPro" id="IPR020904">
    <property type="entry name" value="Sc_DH/Rdtase_CS"/>
</dbReference>
<sequence length="351" mass="38091">MFRLKLWVKSSSASSTMAGVTPQVLQSRRANKGIGLEICRQLASQGVSVVLTARNEKRGLDAVEKLKKSGLSDYIMFHQLDVMDSASIDSLAVFIKSQIGKLDILVNNAGVGGTTDGGTGGAKVKRTAYELAVECLQVNYYGTKRTTEALLPLLQLSDSPRIVNVSSGMGALSTGGAKGRGNAYELAVECLQINYYGTKRSTEALLPLLHLSDFPRVVNVSSTMGALSGIRNKWARETLNDVETEERIDQVLNEYLKDVKEGSAEANGWPSYWGVYCVSKAAVTAYTRLLAKKYPKMLINCVCPGWVKTDLSNHSGPLRPEEGARSPVRLALLPDDGPSGLFFNRMQVSSF</sequence>
<dbReference type="PRINTS" id="PR00081">
    <property type="entry name" value="GDHRDH"/>
</dbReference>
<dbReference type="Pfam" id="PF00106">
    <property type="entry name" value="adh_short"/>
    <property type="match status" value="1"/>
</dbReference>
<name>A0AAW2VHH0_SESRA</name>
<evidence type="ECO:0000256" key="1">
    <source>
        <dbReference type="ARBA" id="ARBA00006484"/>
    </source>
</evidence>
<keyword evidence="3" id="KW-0560">Oxidoreductase</keyword>
<organism evidence="5">
    <name type="scientific">Sesamum radiatum</name>
    <name type="common">Black benniseed</name>
    <dbReference type="NCBI Taxonomy" id="300843"/>
    <lineage>
        <taxon>Eukaryota</taxon>
        <taxon>Viridiplantae</taxon>
        <taxon>Streptophyta</taxon>
        <taxon>Embryophyta</taxon>
        <taxon>Tracheophyta</taxon>
        <taxon>Spermatophyta</taxon>
        <taxon>Magnoliopsida</taxon>
        <taxon>eudicotyledons</taxon>
        <taxon>Gunneridae</taxon>
        <taxon>Pentapetalae</taxon>
        <taxon>asterids</taxon>
        <taxon>lamiids</taxon>
        <taxon>Lamiales</taxon>
        <taxon>Pedaliaceae</taxon>
        <taxon>Sesamum</taxon>
    </lineage>
</organism>
<dbReference type="InterPro" id="IPR036291">
    <property type="entry name" value="NAD(P)-bd_dom_sf"/>
</dbReference>
<dbReference type="PROSITE" id="PS00061">
    <property type="entry name" value="ADH_SHORT"/>
    <property type="match status" value="1"/>
</dbReference>
<accession>A0AAW2VHH0</accession>
<evidence type="ECO:0000256" key="4">
    <source>
        <dbReference type="RuleBase" id="RU000363"/>
    </source>
</evidence>
<dbReference type="InterPro" id="IPR002347">
    <property type="entry name" value="SDR_fam"/>
</dbReference>
<dbReference type="EMBL" id="JACGWJ010000003">
    <property type="protein sequence ID" value="KAL0428907.1"/>
    <property type="molecule type" value="Genomic_DNA"/>
</dbReference>
<gene>
    <name evidence="5" type="ORF">Sradi_0516700</name>
</gene>
<dbReference type="GO" id="GO:0016491">
    <property type="term" value="F:oxidoreductase activity"/>
    <property type="evidence" value="ECO:0007669"/>
    <property type="project" value="UniProtKB-KW"/>
</dbReference>
<evidence type="ECO:0000256" key="3">
    <source>
        <dbReference type="ARBA" id="ARBA00023002"/>
    </source>
</evidence>
<reference evidence="5" key="2">
    <citation type="journal article" date="2024" name="Plant">
        <title>Genomic evolution and insights into agronomic trait innovations of Sesamum species.</title>
        <authorList>
            <person name="Miao H."/>
            <person name="Wang L."/>
            <person name="Qu L."/>
            <person name="Liu H."/>
            <person name="Sun Y."/>
            <person name="Le M."/>
            <person name="Wang Q."/>
            <person name="Wei S."/>
            <person name="Zheng Y."/>
            <person name="Lin W."/>
            <person name="Duan Y."/>
            <person name="Cao H."/>
            <person name="Xiong S."/>
            <person name="Wang X."/>
            <person name="Wei L."/>
            <person name="Li C."/>
            <person name="Ma Q."/>
            <person name="Ju M."/>
            <person name="Zhao R."/>
            <person name="Li G."/>
            <person name="Mu C."/>
            <person name="Tian Q."/>
            <person name="Mei H."/>
            <person name="Zhang T."/>
            <person name="Gao T."/>
            <person name="Zhang H."/>
        </authorList>
    </citation>
    <scope>NUCLEOTIDE SEQUENCE</scope>
    <source>
        <strain evidence="5">G02</strain>
    </source>
</reference>